<dbReference type="EMBL" id="QKYN01000090">
    <property type="protein sequence ID" value="RAG83254.1"/>
    <property type="molecule type" value="Genomic_DNA"/>
</dbReference>
<evidence type="ECO:0000313" key="1">
    <source>
        <dbReference type="EMBL" id="RAG83254.1"/>
    </source>
</evidence>
<dbReference type="RefSeq" id="WP_111503743.1">
    <property type="nucleotide sequence ID" value="NZ_QKYN01000090.1"/>
</dbReference>
<dbReference type="Proteomes" id="UP000248889">
    <property type="component" value="Unassembled WGS sequence"/>
</dbReference>
<comment type="caution">
    <text evidence="1">The sequence shown here is derived from an EMBL/GenBank/DDBJ whole genome shotgun (WGS) entry which is preliminary data.</text>
</comment>
<sequence length="165" mass="18135">MNDDLRSDDARGSGWPVAELDPVRRLRVLATAAPGTSYGELVLDVPVEQVWTLATDLERQMPLLINDIRTFTITSTDAEGRPLEAVARSPLGMRARFDIVMGPGSCLMQSRFLIGGLAATAESHDTTRFGFFGGLRIPGVRLVDRLLHPFLHQGAVERFAAQFRS</sequence>
<dbReference type="OrthoDB" id="3695461at2"/>
<reference evidence="1 2" key="1">
    <citation type="submission" date="2018-06" db="EMBL/GenBank/DDBJ databases">
        <title>Streptacidiphilus pinicola sp. nov., isolated from pine grove soil.</title>
        <authorList>
            <person name="Roh S.G."/>
            <person name="Park S."/>
            <person name="Kim M.-K."/>
            <person name="Yun B.-R."/>
            <person name="Park J."/>
            <person name="Kim M.J."/>
            <person name="Kim Y.S."/>
            <person name="Kim S.B."/>
        </authorList>
    </citation>
    <scope>NUCLEOTIDE SEQUENCE [LARGE SCALE GENOMIC DNA]</scope>
    <source>
        <strain evidence="1 2">MMS16-CNU450</strain>
    </source>
</reference>
<protein>
    <recommendedName>
        <fullName evidence="3">SRPBCC family protein</fullName>
    </recommendedName>
</protein>
<evidence type="ECO:0008006" key="3">
    <source>
        <dbReference type="Google" id="ProtNLM"/>
    </source>
</evidence>
<gene>
    <name evidence="1" type="ORF">DN069_22930</name>
</gene>
<accession>A0A2X0IE52</accession>
<name>A0A2X0IE52_9ACTN</name>
<keyword evidence="2" id="KW-1185">Reference proteome</keyword>
<proteinExistence type="predicted"/>
<dbReference type="AlphaFoldDB" id="A0A2X0IE52"/>
<organism evidence="1 2">
    <name type="scientific">Streptacidiphilus pinicola</name>
    <dbReference type="NCBI Taxonomy" id="2219663"/>
    <lineage>
        <taxon>Bacteria</taxon>
        <taxon>Bacillati</taxon>
        <taxon>Actinomycetota</taxon>
        <taxon>Actinomycetes</taxon>
        <taxon>Kitasatosporales</taxon>
        <taxon>Streptomycetaceae</taxon>
        <taxon>Streptacidiphilus</taxon>
    </lineage>
</organism>
<evidence type="ECO:0000313" key="2">
    <source>
        <dbReference type="Proteomes" id="UP000248889"/>
    </source>
</evidence>